<gene>
    <name evidence="2" type="ORF">CYMTET_44328</name>
</gene>
<dbReference type="Gene3D" id="1.10.287.1490">
    <property type="match status" value="3"/>
</dbReference>
<evidence type="ECO:0000313" key="2">
    <source>
        <dbReference type="EMBL" id="KAK3246107.1"/>
    </source>
</evidence>
<feature type="coiled-coil region" evidence="1">
    <location>
        <begin position="846"/>
        <end position="873"/>
    </location>
</feature>
<comment type="caution">
    <text evidence="2">The sequence shown here is derived from an EMBL/GenBank/DDBJ whole genome shotgun (WGS) entry which is preliminary data.</text>
</comment>
<dbReference type="GO" id="GO:0005200">
    <property type="term" value="F:structural constituent of cytoskeleton"/>
    <property type="evidence" value="ECO:0007669"/>
    <property type="project" value="TreeGrafter"/>
</dbReference>
<dbReference type="GO" id="GO:0005856">
    <property type="term" value="C:cytoskeleton"/>
    <property type="evidence" value="ECO:0007669"/>
    <property type="project" value="TreeGrafter"/>
</dbReference>
<sequence>MTVSCGDQYSGALTVARLNMANRYSSGEKHLSDVKNMLTMLGNPDSDTDVQGIATDLIEAHKRIETIKRNLDNTRNDLDSKPSSADVNALRVSVDAAQGRLGLLNTKVARVETDVADNMVINEASADNMNVRIRNFGEELTALQEIVEDDQTHVDTIVETLNRTGELLNTALDNADGLRTDIGALQNEVAEYMGINEDLDHSIGNLRDETRDVNFTILTLRDELAALQERAFALEGTLGERGQEYTAFVVRTEEWLNAVREDTDGLQNAIDGHTRELADLRHGVANNADGLTGQINECRSTSADLRSEAEENMGANERYMGVVEHRILAELRTLRERAIALEGTLGERGPEYTAFVDRTNESLNAVREGTVGLRTDIDAGRRELAALQDEVADNVNGRIRTFRELVALQERANTLERTRDERGQEYTALVNRTDGLQTAIEGHTRELAALQDEVADNVNGRIRTFRELVALQERANTLERTRDERGQEYTALVNRTDGLQTAIEGHTRELAALQDEVADNMAINEASADNMRQDLDHSIDNLRDETRNVKFAILTLREAQTALQEIVENDQTRVDTLERTRDERGREYTALVNRTDGLQTAIEGHTRELAALQDEVADNVNGRIRTFRELVALQERANTLERTRDERGQEYTALVNRTDGLQTAIEGHTRELAALQDEVADNMAINEASADNMRQDLDHSIDNLRDETRNVKFAILTLREALTVLQEIVENDQTRVDTLELTLNERESVLQRQIDECQSTLTDLKSEADGVMSAVSRKIEELNDTGINLSSQSTAFTHLMQHADTRFTTALNAFETNAEAELSVQKERFDTQLQDFKYQMTEALNAAATQLAARKWEEQIQEVKNSVDELKNRPPQPVTEAPVTPGTNLDLEIPKTSVQYNSFFEYIQGLEDRVKRIERMEENASEAREILNSDEESHCANNG</sequence>
<organism evidence="2 3">
    <name type="scientific">Cymbomonas tetramitiformis</name>
    <dbReference type="NCBI Taxonomy" id="36881"/>
    <lineage>
        <taxon>Eukaryota</taxon>
        <taxon>Viridiplantae</taxon>
        <taxon>Chlorophyta</taxon>
        <taxon>Pyramimonadophyceae</taxon>
        <taxon>Pyramimonadales</taxon>
        <taxon>Pyramimonadaceae</taxon>
        <taxon>Cymbomonas</taxon>
    </lineage>
</organism>
<reference evidence="2 3" key="1">
    <citation type="journal article" date="2015" name="Genome Biol. Evol.">
        <title>Comparative Genomics of a Bacterivorous Green Alga Reveals Evolutionary Causalities and Consequences of Phago-Mixotrophic Mode of Nutrition.</title>
        <authorList>
            <person name="Burns J.A."/>
            <person name="Paasch A."/>
            <person name="Narechania A."/>
            <person name="Kim E."/>
        </authorList>
    </citation>
    <scope>NUCLEOTIDE SEQUENCE [LARGE SCALE GENOMIC DNA]</scope>
    <source>
        <strain evidence="2 3">PLY_AMNH</strain>
    </source>
</reference>
<evidence type="ECO:0000313" key="3">
    <source>
        <dbReference type="Proteomes" id="UP001190700"/>
    </source>
</evidence>
<keyword evidence="3" id="KW-1185">Reference proteome</keyword>
<dbReference type="SUPFAM" id="SSF57997">
    <property type="entry name" value="Tropomyosin"/>
    <property type="match status" value="1"/>
</dbReference>
<keyword evidence="1" id="KW-0175">Coiled coil</keyword>
<dbReference type="AlphaFoldDB" id="A0AAE0C0E3"/>
<name>A0AAE0C0E3_9CHLO</name>
<dbReference type="PANTHER" id="PTHR47357:SF1">
    <property type="entry name" value="SPINDLE POLE BODY COMPONENT 110"/>
    <property type="match status" value="1"/>
</dbReference>
<accession>A0AAE0C0E3</accession>
<feature type="coiled-coil region" evidence="1">
    <location>
        <begin position="595"/>
        <end position="678"/>
    </location>
</feature>
<protein>
    <submittedName>
        <fullName evidence="2">Uncharacterized protein</fullName>
    </submittedName>
</protein>
<proteinExistence type="predicted"/>
<feature type="coiled-coil region" evidence="1">
    <location>
        <begin position="405"/>
        <end position="516"/>
    </location>
</feature>
<evidence type="ECO:0000256" key="1">
    <source>
        <dbReference type="SAM" id="Coils"/>
    </source>
</evidence>
<dbReference type="EMBL" id="LGRX02030095">
    <property type="protein sequence ID" value="KAK3246107.1"/>
    <property type="molecule type" value="Genomic_DNA"/>
</dbReference>
<feature type="coiled-coil region" evidence="1">
    <location>
        <begin position="907"/>
        <end position="937"/>
    </location>
</feature>
<dbReference type="PANTHER" id="PTHR47357">
    <property type="entry name" value="COP1-INTERACTIVE PROTEIN 1"/>
    <property type="match status" value="1"/>
</dbReference>
<dbReference type="Proteomes" id="UP001190700">
    <property type="component" value="Unassembled WGS sequence"/>
</dbReference>